<dbReference type="Proteomes" id="UP000076962">
    <property type="component" value="Unassembled WGS sequence"/>
</dbReference>
<organism evidence="1 2">
    <name type="scientific">Candidatus Thiomargarita nelsonii</name>
    <dbReference type="NCBI Taxonomy" id="1003181"/>
    <lineage>
        <taxon>Bacteria</taxon>
        <taxon>Pseudomonadati</taxon>
        <taxon>Pseudomonadota</taxon>
        <taxon>Gammaproteobacteria</taxon>
        <taxon>Thiotrichales</taxon>
        <taxon>Thiotrichaceae</taxon>
        <taxon>Thiomargarita</taxon>
    </lineage>
</organism>
<dbReference type="GO" id="GO:0016740">
    <property type="term" value="F:transferase activity"/>
    <property type="evidence" value="ECO:0007669"/>
    <property type="project" value="UniProtKB-KW"/>
</dbReference>
<keyword evidence="2" id="KW-1185">Reference proteome</keyword>
<dbReference type="Gene3D" id="3.90.550.10">
    <property type="entry name" value="Spore Coat Polysaccharide Biosynthesis Protein SpsA, Chain A"/>
    <property type="match status" value="1"/>
</dbReference>
<sequence>MDADDLWPDNKLERQLTRLADDPSVEIVMGLTQFMRLTAGQPQFEPFQKPQLFLNFGSAVFRKSVFDQMGLFDETMAHSEDIDWLLRARENGVSMLILNDVTLFYRIHSSNMSQDKSARHFFFIKALKQSLDRRRQHKKTVKHFSDYQQSHKQN</sequence>
<accession>A0A176S576</accession>
<protein>
    <submittedName>
        <fullName evidence="1">Glycosyltransferase</fullName>
    </submittedName>
</protein>
<dbReference type="InterPro" id="IPR029044">
    <property type="entry name" value="Nucleotide-diphossugar_trans"/>
</dbReference>
<name>A0A176S576_9GAMM</name>
<gene>
    <name evidence="1" type="ORF">THIOM_000962</name>
</gene>
<dbReference type="SUPFAM" id="SSF53448">
    <property type="entry name" value="Nucleotide-diphospho-sugar transferases"/>
    <property type="match status" value="1"/>
</dbReference>
<comment type="caution">
    <text evidence="1">The sequence shown here is derived from an EMBL/GenBank/DDBJ whole genome shotgun (WGS) entry which is preliminary data.</text>
</comment>
<evidence type="ECO:0000313" key="1">
    <source>
        <dbReference type="EMBL" id="OAD23213.1"/>
    </source>
</evidence>
<keyword evidence="1" id="KW-0808">Transferase</keyword>
<proteinExistence type="predicted"/>
<reference evidence="1 2" key="1">
    <citation type="submission" date="2016-05" db="EMBL/GenBank/DDBJ databases">
        <title>Single-cell genome of chain-forming Candidatus Thiomargarita nelsonii and comparison to other large sulfur-oxidizing bacteria.</title>
        <authorList>
            <person name="Winkel M."/>
            <person name="Salman V."/>
            <person name="Woyke T."/>
            <person name="Schulz-Vogt H."/>
            <person name="Richter M."/>
            <person name="Flood B."/>
            <person name="Bailey J."/>
            <person name="Amann R."/>
            <person name="Mussmann M."/>
        </authorList>
    </citation>
    <scope>NUCLEOTIDE SEQUENCE [LARGE SCALE GENOMIC DNA]</scope>
    <source>
        <strain evidence="1 2">THI036</strain>
    </source>
</reference>
<evidence type="ECO:0000313" key="2">
    <source>
        <dbReference type="Proteomes" id="UP000076962"/>
    </source>
</evidence>
<dbReference type="EMBL" id="LUTY01000490">
    <property type="protein sequence ID" value="OAD23213.1"/>
    <property type="molecule type" value="Genomic_DNA"/>
</dbReference>
<dbReference type="AlphaFoldDB" id="A0A176S576"/>